<dbReference type="PRINTS" id="PR00114">
    <property type="entry name" value="STPHPHTASE"/>
</dbReference>
<dbReference type="EC" id="3.1.3.16" evidence="5"/>
<dbReference type="STRING" id="993615.L2GPN7"/>
<dbReference type="HOGENOM" id="CLU_004962_0_5_1"/>
<dbReference type="GO" id="GO:0004722">
    <property type="term" value="F:protein serine/threonine phosphatase activity"/>
    <property type="evidence" value="ECO:0007669"/>
    <property type="project" value="UniProtKB-EC"/>
</dbReference>
<dbReference type="InterPro" id="IPR047129">
    <property type="entry name" value="PPA2-like"/>
</dbReference>
<protein>
    <recommendedName>
        <fullName evidence="5">Serine/threonine-protein phosphatase</fullName>
        <ecNumber evidence="5">3.1.3.16</ecNumber>
    </recommendedName>
</protein>
<name>L2GPN7_VITCO</name>
<evidence type="ECO:0000256" key="1">
    <source>
        <dbReference type="ARBA" id="ARBA00022723"/>
    </source>
</evidence>
<keyword evidence="3" id="KW-0464">Manganese</keyword>
<dbReference type="VEuPathDB" id="MicrosporidiaDB:VICG_00116"/>
<gene>
    <name evidence="7" type="ORF">VICG_00116</name>
</gene>
<proteinExistence type="inferred from homology"/>
<accession>L2GPN7</accession>
<dbReference type="SMART" id="SM00156">
    <property type="entry name" value="PP2Ac"/>
    <property type="match status" value="1"/>
</dbReference>
<reference evidence="8" key="1">
    <citation type="submission" date="2011-05" db="EMBL/GenBank/DDBJ databases">
        <title>The genome sequence of Vittaforma corneae strain ATCC 50505.</title>
        <authorList>
            <consortium name="The Broad Institute Genome Sequencing Platform"/>
            <person name="Cuomo C."/>
            <person name="Didier E."/>
            <person name="Bowers L."/>
            <person name="Young S.K."/>
            <person name="Zeng Q."/>
            <person name="Gargeya S."/>
            <person name="Fitzgerald M."/>
            <person name="Haas B."/>
            <person name="Abouelleil A."/>
            <person name="Alvarado L."/>
            <person name="Arachchi H.M."/>
            <person name="Berlin A."/>
            <person name="Chapman S.B."/>
            <person name="Gearin G."/>
            <person name="Goldberg J."/>
            <person name="Griggs A."/>
            <person name="Gujja S."/>
            <person name="Hansen M."/>
            <person name="Heiman D."/>
            <person name="Howarth C."/>
            <person name="Larimer J."/>
            <person name="Lui A."/>
            <person name="MacDonald P.J.P."/>
            <person name="McCowen C."/>
            <person name="Montmayeur A."/>
            <person name="Murphy C."/>
            <person name="Neiman D."/>
            <person name="Pearson M."/>
            <person name="Priest M."/>
            <person name="Roberts A."/>
            <person name="Saif S."/>
            <person name="Shea T."/>
            <person name="Sisk P."/>
            <person name="Stolte C."/>
            <person name="Sykes S."/>
            <person name="Wortman J."/>
            <person name="Nusbaum C."/>
            <person name="Birren B."/>
        </authorList>
    </citation>
    <scope>NUCLEOTIDE SEQUENCE [LARGE SCALE GENOMIC DNA]</scope>
    <source>
        <strain evidence="8">ATCC 50505</strain>
    </source>
</reference>
<evidence type="ECO:0000256" key="3">
    <source>
        <dbReference type="ARBA" id="ARBA00023211"/>
    </source>
</evidence>
<comment type="similarity">
    <text evidence="5">Belongs to the PPP phosphatase family.</text>
</comment>
<evidence type="ECO:0000313" key="8">
    <source>
        <dbReference type="Proteomes" id="UP000011082"/>
    </source>
</evidence>
<dbReference type="InterPro" id="IPR029052">
    <property type="entry name" value="Metallo-depent_PP-like"/>
</dbReference>
<dbReference type="SUPFAM" id="SSF56300">
    <property type="entry name" value="Metallo-dependent phosphatases"/>
    <property type="match status" value="1"/>
</dbReference>
<organism evidence="7 8">
    <name type="scientific">Vittaforma corneae (strain ATCC 50505)</name>
    <name type="common">Microsporidian parasite</name>
    <name type="synonym">Nosema corneum</name>
    <dbReference type="NCBI Taxonomy" id="993615"/>
    <lineage>
        <taxon>Eukaryota</taxon>
        <taxon>Fungi</taxon>
        <taxon>Fungi incertae sedis</taxon>
        <taxon>Microsporidia</taxon>
        <taxon>Nosematidae</taxon>
        <taxon>Vittaforma</taxon>
    </lineage>
</organism>
<dbReference type="PROSITE" id="PS00125">
    <property type="entry name" value="SER_THR_PHOSPHATASE"/>
    <property type="match status" value="1"/>
</dbReference>
<feature type="domain" description="Serine/threonine specific protein phosphatases" evidence="6">
    <location>
        <begin position="120"/>
        <end position="125"/>
    </location>
</feature>
<dbReference type="GeneID" id="19880834"/>
<dbReference type="AlphaFoldDB" id="L2GPN7"/>
<dbReference type="RefSeq" id="XP_007603569.1">
    <property type="nucleotide sequence ID" value="XM_007603507.1"/>
</dbReference>
<dbReference type="OrthoDB" id="2192794at2759"/>
<keyword evidence="8" id="KW-1185">Reference proteome</keyword>
<evidence type="ECO:0000256" key="5">
    <source>
        <dbReference type="RuleBase" id="RU004273"/>
    </source>
</evidence>
<dbReference type="Gene3D" id="3.60.21.10">
    <property type="match status" value="1"/>
</dbReference>
<sequence>MPALPCLLQRSLMNQNVLQKTLENLENLVLPPKELLVDIVNQAKSVFEEEENILYANGSSVVVGDLHGQFFDFLNMLNMIKDDVNIVFLGDYVDRGFNSVELITYLLVCKILNKDKIVLLRGNHENRSQTAVYGFEEECLLKYDHYIYWKFCEVFELFPVVAIINKKYFCVHGGISPSLTLEWIDGQDRVQEYSQVSCILWGDPADDIDTFETSQRGAGYLYGKVAVDEFLRSVGCEYLVRSHQLISRGFEEKFGGRCITVWSAPNYCYKCKNIASFMMITQETHKFILFEALAEQYRL</sequence>
<evidence type="ECO:0000313" key="7">
    <source>
        <dbReference type="EMBL" id="ELA42801.1"/>
    </source>
</evidence>
<comment type="catalytic activity">
    <reaction evidence="4 5">
        <text>O-phospho-L-threonyl-[protein] + H2O = L-threonyl-[protein] + phosphate</text>
        <dbReference type="Rhea" id="RHEA:47004"/>
        <dbReference type="Rhea" id="RHEA-COMP:11060"/>
        <dbReference type="Rhea" id="RHEA-COMP:11605"/>
        <dbReference type="ChEBI" id="CHEBI:15377"/>
        <dbReference type="ChEBI" id="CHEBI:30013"/>
        <dbReference type="ChEBI" id="CHEBI:43474"/>
        <dbReference type="ChEBI" id="CHEBI:61977"/>
        <dbReference type="EC" id="3.1.3.16"/>
    </reaction>
</comment>
<dbReference type="InterPro" id="IPR004843">
    <property type="entry name" value="Calcineurin-like_PHP"/>
</dbReference>
<keyword evidence="2 5" id="KW-0378">Hydrolase</keyword>
<evidence type="ECO:0000259" key="6">
    <source>
        <dbReference type="PROSITE" id="PS00125"/>
    </source>
</evidence>
<dbReference type="EMBL" id="JH370130">
    <property type="protein sequence ID" value="ELA42801.1"/>
    <property type="molecule type" value="Genomic_DNA"/>
</dbReference>
<dbReference type="PANTHER" id="PTHR45619">
    <property type="entry name" value="SERINE/THREONINE-PROTEIN PHOSPHATASE PP2A-RELATED"/>
    <property type="match status" value="1"/>
</dbReference>
<dbReference type="InterPro" id="IPR006186">
    <property type="entry name" value="Ser/Thr-sp_prot-phosphatase"/>
</dbReference>
<dbReference type="InParanoid" id="L2GPN7"/>
<evidence type="ECO:0000256" key="4">
    <source>
        <dbReference type="ARBA" id="ARBA00048336"/>
    </source>
</evidence>
<dbReference type="OMA" id="SHYDINH"/>
<evidence type="ECO:0000256" key="2">
    <source>
        <dbReference type="ARBA" id="ARBA00022801"/>
    </source>
</evidence>
<dbReference type="GO" id="GO:0046872">
    <property type="term" value="F:metal ion binding"/>
    <property type="evidence" value="ECO:0007669"/>
    <property type="project" value="UniProtKB-KW"/>
</dbReference>
<dbReference type="Proteomes" id="UP000011082">
    <property type="component" value="Unassembled WGS sequence"/>
</dbReference>
<keyword evidence="1" id="KW-0479">Metal-binding</keyword>
<dbReference type="Pfam" id="PF00149">
    <property type="entry name" value="Metallophos"/>
    <property type="match status" value="1"/>
</dbReference>